<evidence type="ECO:0000313" key="9">
    <source>
        <dbReference type="Proteomes" id="UP000291838"/>
    </source>
</evidence>
<dbReference type="PANTHER" id="PTHR34584:SF1">
    <property type="entry name" value="NA(+)_H(+) ANTIPORTER SUBUNIT E1"/>
    <property type="match status" value="1"/>
</dbReference>
<keyword evidence="9" id="KW-1185">Reference proteome</keyword>
<keyword evidence="4 7" id="KW-0812">Transmembrane</keyword>
<comment type="subcellular location">
    <subcellularLocation>
        <location evidence="1">Cell membrane</location>
        <topology evidence="1">Multi-pass membrane protein</topology>
    </subcellularLocation>
</comment>
<feature type="transmembrane region" description="Helical" evidence="7">
    <location>
        <begin position="79"/>
        <end position="98"/>
    </location>
</feature>
<evidence type="ECO:0000256" key="3">
    <source>
        <dbReference type="ARBA" id="ARBA00022475"/>
    </source>
</evidence>
<protein>
    <submittedName>
        <fullName evidence="8">Na+/H+ antiporter subunit E</fullName>
    </submittedName>
</protein>
<dbReference type="Proteomes" id="UP000291838">
    <property type="component" value="Unassembled WGS sequence"/>
</dbReference>
<evidence type="ECO:0000256" key="2">
    <source>
        <dbReference type="ARBA" id="ARBA00006228"/>
    </source>
</evidence>
<sequence>MSPRLRTRRDGQVRPTRHRALQPPMLVWLTVVWVVLWGQVSLVTITGGFVVACISSLVFPLPPLRLDVRIRLLPLSWLVARFVADVVTSSVQVAWVVLRPGRPLRNAVVEVKLRTPSDFVLTLVAEMTCLIPGSLVVEARRSTHTLFLHVLDVGDAAGVERFRQGVLDQEARVVKALGSRVDHLGHTLPSSEGEHP</sequence>
<evidence type="ECO:0000256" key="6">
    <source>
        <dbReference type="ARBA" id="ARBA00023136"/>
    </source>
</evidence>
<keyword evidence="5 7" id="KW-1133">Transmembrane helix</keyword>
<gene>
    <name evidence="8" type="ORF">EUA06_09980</name>
</gene>
<comment type="similarity">
    <text evidence="2">Belongs to the CPA3 antiporters (TC 2.A.63) subunit E family.</text>
</comment>
<proteinExistence type="inferred from homology"/>
<dbReference type="GO" id="GO:0005886">
    <property type="term" value="C:plasma membrane"/>
    <property type="evidence" value="ECO:0007669"/>
    <property type="project" value="UniProtKB-SubCell"/>
</dbReference>
<evidence type="ECO:0000256" key="7">
    <source>
        <dbReference type="SAM" id="Phobius"/>
    </source>
</evidence>
<feature type="transmembrane region" description="Helical" evidence="7">
    <location>
        <begin position="119"/>
        <end position="137"/>
    </location>
</feature>
<keyword evidence="6 7" id="KW-0472">Membrane</keyword>
<dbReference type="Pfam" id="PF01899">
    <property type="entry name" value="MNHE"/>
    <property type="match status" value="1"/>
</dbReference>
<evidence type="ECO:0000256" key="4">
    <source>
        <dbReference type="ARBA" id="ARBA00022692"/>
    </source>
</evidence>
<reference evidence="8 9" key="1">
    <citation type="submission" date="2019-01" db="EMBL/GenBank/DDBJ databases">
        <title>Novel species of Nocardioides.</title>
        <authorList>
            <person name="Liu Q."/>
            <person name="Xin Y.-H."/>
        </authorList>
    </citation>
    <scope>NUCLEOTIDE SEQUENCE [LARGE SCALE GENOMIC DNA]</scope>
    <source>
        <strain evidence="8 9">HLT3-15</strain>
    </source>
</reference>
<evidence type="ECO:0000256" key="1">
    <source>
        <dbReference type="ARBA" id="ARBA00004651"/>
    </source>
</evidence>
<dbReference type="GO" id="GO:0008324">
    <property type="term" value="F:monoatomic cation transmembrane transporter activity"/>
    <property type="evidence" value="ECO:0007669"/>
    <property type="project" value="InterPro"/>
</dbReference>
<feature type="transmembrane region" description="Helical" evidence="7">
    <location>
        <begin position="26"/>
        <end position="59"/>
    </location>
</feature>
<dbReference type="NCBIfam" id="NF006521">
    <property type="entry name" value="PRK08965.1-5"/>
    <property type="match status" value="1"/>
</dbReference>
<organism evidence="8 9">
    <name type="scientific">Nocardioides glacieisoli</name>
    <dbReference type="NCBI Taxonomy" id="1168730"/>
    <lineage>
        <taxon>Bacteria</taxon>
        <taxon>Bacillati</taxon>
        <taxon>Actinomycetota</taxon>
        <taxon>Actinomycetes</taxon>
        <taxon>Propionibacteriales</taxon>
        <taxon>Nocardioidaceae</taxon>
        <taxon>Nocardioides</taxon>
    </lineage>
</organism>
<evidence type="ECO:0000256" key="5">
    <source>
        <dbReference type="ARBA" id="ARBA00022989"/>
    </source>
</evidence>
<keyword evidence="3" id="KW-1003">Cell membrane</keyword>
<dbReference type="AlphaFoldDB" id="A0A4Q2RTE1"/>
<name>A0A4Q2RTE1_9ACTN</name>
<comment type="caution">
    <text evidence="8">The sequence shown here is derived from an EMBL/GenBank/DDBJ whole genome shotgun (WGS) entry which is preliminary data.</text>
</comment>
<dbReference type="EMBL" id="SDWS01000004">
    <property type="protein sequence ID" value="RYB90623.1"/>
    <property type="molecule type" value="Genomic_DNA"/>
</dbReference>
<dbReference type="PANTHER" id="PTHR34584">
    <property type="entry name" value="NA(+)/H(+) ANTIPORTER SUBUNIT E1"/>
    <property type="match status" value="1"/>
</dbReference>
<dbReference type="OrthoDB" id="3556991at2"/>
<evidence type="ECO:0000313" key="8">
    <source>
        <dbReference type="EMBL" id="RYB90623.1"/>
    </source>
</evidence>
<dbReference type="RefSeq" id="WP_129475151.1">
    <property type="nucleotide sequence ID" value="NZ_SDWS01000004.1"/>
</dbReference>
<dbReference type="InterPro" id="IPR002758">
    <property type="entry name" value="Cation_antiport_E"/>
</dbReference>
<accession>A0A4Q2RTE1</accession>